<dbReference type="PANTHER" id="PTHR35894">
    <property type="entry name" value="GENERAL SECRETION PATHWAY PROTEIN A-RELATED"/>
    <property type="match status" value="1"/>
</dbReference>
<dbReference type="InterPro" id="IPR049945">
    <property type="entry name" value="AAA_22"/>
</dbReference>
<gene>
    <name evidence="2" type="ORF">RUA4292_03253</name>
</gene>
<proteinExistence type="predicted"/>
<dbReference type="Gene3D" id="3.40.50.300">
    <property type="entry name" value="P-loop containing nucleotide triphosphate hydrolases"/>
    <property type="match status" value="1"/>
</dbReference>
<dbReference type="Proteomes" id="UP000050783">
    <property type="component" value="Unassembled WGS sequence"/>
</dbReference>
<protein>
    <submittedName>
        <fullName evidence="2">Putative secretion ATPase, PEP-CTERM locus subfamily</fullName>
    </submittedName>
</protein>
<sequence>MTTGDLYIEHFGLRERPFTLLPDPSFLYWSTQHKRAYSILEFGVISKAPITLITGEIGAGKTTLLQKLISQIDDDVTIGLVSNAQGGRGELLQWALNALDVPATPRAPYVQLYQTLASFLISEYAEGRRVVLIFDEAQNLSREGLEEIRMLTNINSNKDELIQLILVGQPELRDVLLQPKLRQMAQRVAASFHLPRMDAETVSGYIEHRVKVAGGTGEEFSAEACDLIHAATEGVPRLVNQICEFAMLYAWSEELHLITPQIVRSVLDDGVCFGAISVSDPEEVGQVLKLGDHQKVPPEEKAG</sequence>
<dbReference type="Pfam" id="PF13401">
    <property type="entry name" value="AAA_22"/>
    <property type="match status" value="1"/>
</dbReference>
<organism evidence="2 3">
    <name type="scientific">Ruegeria atlantica</name>
    <dbReference type="NCBI Taxonomy" id="81569"/>
    <lineage>
        <taxon>Bacteria</taxon>
        <taxon>Pseudomonadati</taxon>
        <taxon>Pseudomonadota</taxon>
        <taxon>Alphaproteobacteria</taxon>
        <taxon>Rhodobacterales</taxon>
        <taxon>Roseobacteraceae</taxon>
        <taxon>Ruegeria</taxon>
    </lineage>
</organism>
<dbReference type="GO" id="GO:0016887">
    <property type="term" value="F:ATP hydrolysis activity"/>
    <property type="evidence" value="ECO:0007669"/>
    <property type="project" value="InterPro"/>
</dbReference>
<evidence type="ECO:0000259" key="1">
    <source>
        <dbReference type="SMART" id="SM00382"/>
    </source>
</evidence>
<dbReference type="AlphaFoldDB" id="A0A0P1F6R2"/>
<dbReference type="PANTHER" id="PTHR35894:SF1">
    <property type="entry name" value="PHOSPHORIBULOKINASE _ URIDINE KINASE FAMILY"/>
    <property type="match status" value="1"/>
</dbReference>
<dbReference type="InterPro" id="IPR052026">
    <property type="entry name" value="ExeA_AAA_ATPase_DNA-bind"/>
</dbReference>
<name>A0A0P1F6R2_9RHOB</name>
<dbReference type="SUPFAM" id="SSF52540">
    <property type="entry name" value="P-loop containing nucleoside triphosphate hydrolases"/>
    <property type="match status" value="1"/>
</dbReference>
<dbReference type="InterPro" id="IPR027417">
    <property type="entry name" value="P-loop_NTPase"/>
</dbReference>
<dbReference type="OrthoDB" id="7828921at2"/>
<evidence type="ECO:0000313" key="3">
    <source>
        <dbReference type="Proteomes" id="UP000050783"/>
    </source>
</evidence>
<evidence type="ECO:0000313" key="2">
    <source>
        <dbReference type="EMBL" id="CUH49059.1"/>
    </source>
</evidence>
<dbReference type="SMART" id="SM00382">
    <property type="entry name" value="AAA"/>
    <property type="match status" value="1"/>
</dbReference>
<dbReference type="InterPro" id="IPR003593">
    <property type="entry name" value="AAA+_ATPase"/>
</dbReference>
<reference evidence="2 3" key="1">
    <citation type="submission" date="2015-09" db="EMBL/GenBank/DDBJ databases">
        <authorList>
            <consortium name="Swine Surveillance"/>
        </authorList>
    </citation>
    <scope>NUCLEOTIDE SEQUENCE [LARGE SCALE GENOMIC DNA]</scope>
    <source>
        <strain evidence="2 3">CECT 4292</strain>
    </source>
</reference>
<dbReference type="EMBL" id="CYPU01000055">
    <property type="protein sequence ID" value="CUH49059.1"/>
    <property type="molecule type" value="Genomic_DNA"/>
</dbReference>
<accession>A0A0P1F6R2</accession>
<feature type="domain" description="AAA+ ATPase" evidence="1">
    <location>
        <begin position="47"/>
        <end position="198"/>
    </location>
</feature>